<evidence type="ECO:0000256" key="1">
    <source>
        <dbReference type="SAM" id="MobiDB-lite"/>
    </source>
</evidence>
<dbReference type="EMBL" id="CAJNOI010000020">
    <property type="protein sequence ID" value="CAF0834882.1"/>
    <property type="molecule type" value="Genomic_DNA"/>
</dbReference>
<gene>
    <name evidence="2" type="ORF">BJG266_LOCUS6993</name>
    <name evidence="3" type="ORF">QVE165_LOCUS18672</name>
    <name evidence="4" type="ORF">QVE165_LOCUS29616</name>
</gene>
<protein>
    <submittedName>
        <fullName evidence="2">Uncharacterized protein</fullName>
    </submittedName>
</protein>
<dbReference type="AlphaFoldDB" id="A0A813UWI2"/>
<dbReference type="InterPro" id="IPR011042">
    <property type="entry name" value="6-blade_b-propeller_TolB-like"/>
</dbReference>
<feature type="region of interest" description="Disordered" evidence="1">
    <location>
        <begin position="69"/>
        <end position="92"/>
    </location>
</feature>
<dbReference type="EMBL" id="CAJNOM010000239">
    <property type="protein sequence ID" value="CAF1271445.1"/>
    <property type="molecule type" value="Genomic_DNA"/>
</dbReference>
<feature type="region of interest" description="Disordered" evidence="1">
    <location>
        <begin position="1"/>
        <end position="29"/>
    </location>
</feature>
<evidence type="ECO:0000313" key="5">
    <source>
        <dbReference type="Proteomes" id="UP000663832"/>
    </source>
</evidence>
<keyword evidence="5" id="KW-1185">Reference proteome</keyword>
<name>A0A813UWI2_9BILA</name>
<dbReference type="EMBL" id="CAJNOM010000111">
    <property type="protein sequence ID" value="CAF1070653.1"/>
    <property type="molecule type" value="Genomic_DNA"/>
</dbReference>
<accession>A0A813UWI2</accession>
<evidence type="ECO:0000313" key="3">
    <source>
        <dbReference type="EMBL" id="CAF1070653.1"/>
    </source>
</evidence>
<evidence type="ECO:0000313" key="2">
    <source>
        <dbReference type="EMBL" id="CAF0834882.1"/>
    </source>
</evidence>
<dbReference type="Proteomes" id="UP000663877">
    <property type="component" value="Unassembled WGS sequence"/>
</dbReference>
<evidence type="ECO:0000313" key="6">
    <source>
        <dbReference type="Proteomes" id="UP000663877"/>
    </source>
</evidence>
<comment type="caution">
    <text evidence="2">The sequence shown here is derived from an EMBL/GenBank/DDBJ whole genome shotgun (WGS) entry which is preliminary data.</text>
</comment>
<proteinExistence type="predicted"/>
<dbReference type="OrthoDB" id="9997984at2759"/>
<evidence type="ECO:0000313" key="4">
    <source>
        <dbReference type="EMBL" id="CAF1271445.1"/>
    </source>
</evidence>
<organism evidence="2 6">
    <name type="scientific">Adineta steineri</name>
    <dbReference type="NCBI Taxonomy" id="433720"/>
    <lineage>
        <taxon>Eukaryota</taxon>
        <taxon>Metazoa</taxon>
        <taxon>Spiralia</taxon>
        <taxon>Gnathifera</taxon>
        <taxon>Rotifera</taxon>
        <taxon>Eurotatoria</taxon>
        <taxon>Bdelloidea</taxon>
        <taxon>Adinetida</taxon>
        <taxon>Adinetidae</taxon>
        <taxon>Adineta</taxon>
    </lineage>
</organism>
<dbReference type="Proteomes" id="UP000663832">
    <property type="component" value="Unassembled WGS sequence"/>
</dbReference>
<feature type="compositionally biased region" description="Low complexity" evidence="1">
    <location>
        <begin position="71"/>
        <end position="92"/>
    </location>
</feature>
<reference evidence="2" key="1">
    <citation type="submission" date="2021-02" db="EMBL/GenBank/DDBJ databases">
        <authorList>
            <person name="Nowell W R."/>
        </authorList>
    </citation>
    <scope>NUCLEOTIDE SEQUENCE</scope>
</reference>
<dbReference type="SUPFAM" id="SSF101898">
    <property type="entry name" value="NHL repeat"/>
    <property type="match status" value="1"/>
</dbReference>
<dbReference type="Gene3D" id="2.120.10.30">
    <property type="entry name" value="TolB, C-terminal domain"/>
    <property type="match status" value="1"/>
</dbReference>
<sequence>MSNTVTENQNTSSTEVSKEQVNSNDDGLTERQLQSSFQPPTNVEQVADQLQSLNVGSKVTMRCDAPAFTPSSEVTKTTATSTSTTTTTSTDSETTIKKELIYDLKKYKHDYFISELSCSFDRENGKFGAPTGICALPDDRLLVANFDRDSVLLIDIKGVVHHIFKDLPTPKAVIFNAAASTTQAVVATRKEAVILDLTTNKVLIRSKSRGFYPWNIQFIEDRGVYAACDPSGERIVFLDANLAEIGVWSFHDSTQDHLLQQTPQLYQKVYPYAAYFLGNDTSFVLTHRQDKCHLHEYDNANATPKSTYNIPQSLQSYSIYVDTAKKCLIPDKLNHRLVSIDKDSNIEEYKCKSIQEPYSLTFLSTGTLCVTDWNKSHGTSGGISVISEVNLKQKQ</sequence>